<dbReference type="SUPFAM" id="SSF51445">
    <property type="entry name" value="(Trans)glycosidases"/>
    <property type="match status" value="1"/>
</dbReference>
<keyword evidence="4" id="KW-0732">Signal</keyword>
<dbReference type="Proteomes" id="UP000813462">
    <property type="component" value="Unassembled WGS sequence"/>
</dbReference>
<evidence type="ECO:0000256" key="1">
    <source>
        <dbReference type="ARBA" id="ARBA00010838"/>
    </source>
</evidence>
<dbReference type="GO" id="GO:0005975">
    <property type="term" value="P:carbohydrate metabolic process"/>
    <property type="evidence" value="ECO:0007669"/>
    <property type="project" value="InterPro"/>
</dbReference>
<evidence type="ECO:0000256" key="4">
    <source>
        <dbReference type="SAM" id="SignalP"/>
    </source>
</evidence>
<reference evidence="5" key="1">
    <citation type="journal article" date="2021" name="Front. Plant Sci.">
        <title>Chromosome-Scale Genome Assembly for Chinese Sour Jujube and Insights Into Its Genome Evolution and Domestication Signature.</title>
        <authorList>
            <person name="Shen L.-Y."/>
            <person name="Luo H."/>
            <person name="Wang X.-L."/>
            <person name="Wang X.-M."/>
            <person name="Qiu X.-J."/>
            <person name="Liu H."/>
            <person name="Zhou S.-S."/>
            <person name="Jia K.-H."/>
            <person name="Nie S."/>
            <person name="Bao Y.-T."/>
            <person name="Zhang R.-G."/>
            <person name="Yun Q.-Z."/>
            <person name="Chai Y.-H."/>
            <person name="Lu J.-Y."/>
            <person name="Li Y."/>
            <person name="Zhao S.-W."/>
            <person name="Mao J.-F."/>
            <person name="Jia S.-G."/>
            <person name="Mao Y.-M."/>
        </authorList>
    </citation>
    <scope>NUCLEOTIDE SEQUENCE</scope>
    <source>
        <strain evidence="5">AT0</strain>
        <tissue evidence="5">Leaf</tissue>
    </source>
</reference>
<sequence length="127" mass="13760">MEMGVQTVHKAVLLIEILVASLPAFMSMKESSDPSSLPSNFLFGTASSSYQYEGAYITDGKGLNNWDVFSHTSGNIEDGSNGDVAVDHYHRYLISLSLQLTGGQTICKIASAEFDEKNDESQSLSTD</sequence>
<dbReference type="InterPro" id="IPR001360">
    <property type="entry name" value="Glyco_hydro_1"/>
</dbReference>
<comment type="similarity">
    <text evidence="1 3">Belongs to the glycosyl hydrolase 1 family.</text>
</comment>
<evidence type="ECO:0000313" key="6">
    <source>
        <dbReference type="Proteomes" id="UP000813462"/>
    </source>
</evidence>
<evidence type="ECO:0000256" key="3">
    <source>
        <dbReference type="RuleBase" id="RU003690"/>
    </source>
</evidence>
<evidence type="ECO:0000256" key="2">
    <source>
        <dbReference type="ARBA" id="ARBA00022801"/>
    </source>
</evidence>
<dbReference type="InterPro" id="IPR033132">
    <property type="entry name" value="GH_1_N_CS"/>
</dbReference>
<dbReference type="PANTHER" id="PTHR10353:SF27">
    <property type="entry name" value="BETA-GLUCOSIDASE 47"/>
    <property type="match status" value="1"/>
</dbReference>
<dbReference type="AlphaFoldDB" id="A0A978W1E1"/>
<dbReference type="Gene3D" id="3.20.20.80">
    <property type="entry name" value="Glycosidases"/>
    <property type="match status" value="1"/>
</dbReference>
<dbReference type="InterPro" id="IPR017853">
    <property type="entry name" value="GH"/>
</dbReference>
<dbReference type="EMBL" id="JAEACU010000001">
    <property type="protein sequence ID" value="KAH7545775.1"/>
    <property type="molecule type" value="Genomic_DNA"/>
</dbReference>
<comment type="caution">
    <text evidence="5">The sequence shown here is derived from an EMBL/GenBank/DDBJ whole genome shotgun (WGS) entry which is preliminary data.</text>
</comment>
<feature type="signal peptide" evidence="4">
    <location>
        <begin position="1"/>
        <end position="23"/>
    </location>
</feature>
<accession>A0A978W1E1</accession>
<dbReference type="PROSITE" id="PS00653">
    <property type="entry name" value="GLYCOSYL_HYDROL_F1_2"/>
    <property type="match status" value="1"/>
</dbReference>
<protein>
    <submittedName>
        <fullName evidence="5">Uncharacterized protein</fullName>
    </submittedName>
</protein>
<gene>
    <name evidence="5" type="ORF">FEM48_Zijuj01G0129600</name>
</gene>
<feature type="chain" id="PRO_5037032280" evidence="4">
    <location>
        <begin position="24"/>
        <end position="127"/>
    </location>
</feature>
<evidence type="ECO:0000313" key="5">
    <source>
        <dbReference type="EMBL" id="KAH7545775.1"/>
    </source>
</evidence>
<dbReference type="GO" id="GO:0008422">
    <property type="term" value="F:beta-glucosidase activity"/>
    <property type="evidence" value="ECO:0007669"/>
    <property type="project" value="TreeGrafter"/>
</dbReference>
<organism evidence="5 6">
    <name type="scientific">Ziziphus jujuba var. spinosa</name>
    <dbReference type="NCBI Taxonomy" id="714518"/>
    <lineage>
        <taxon>Eukaryota</taxon>
        <taxon>Viridiplantae</taxon>
        <taxon>Streptophyta</taxon>
        <taxon>Embryophyta</taxon>
        <taxon>Tracheophyta</taxon>
        <taxon>Spermatophyta</taxon>
        <taxon>Magnoliopsida</taxon>
        <taxon>eudicotyledons</taxon>
        <taxon>Gunneridae</taxon>
        <taxon>Pentapetalae</taxon>
        <taxon>rosids</taxon>
        <taxon>fabids</taxon>
        <taxon>Rosales</taxon>
        <taxon>Rhamnaceae</taxon>
        <taxon>Paliureae</taxon>
        <taxon>Ziziphus</taxon>
    </lineage>
</organism>
<dbReference type="Pfam" id="PF00232">
    <property type="entry name" value="Glyco_hydro_1"/>
    <property type="match status" value="1"/>
</dbReference>
<dbReference type="PANTHER" id="PTHR10353">
    <property type="entry name" value="GLYCOSYL HYDROLASE"/>
    <property type="match status" value="1"/>
</dbReference>
<proteinExistence type="inferred from homology"/>
<keyword evidence="2" id="KW-0378">Hydrolase</keyword>
<name>A0A978W1E1_ZIZJJ</name>